<feature type="repeat" description="ANK" evidence="3">
    <location>
        <begin position="1333"/>
        <end position="1365"/>
    </location>
</feature>
<protein>
    <submittedName>
        <fullName evidence="6">Uncharacterized protein</fullName>
    </submittedName>
</protein>
<organism evidence="6 7">
    <name type="scientific">Symbiodinium natans</name>
    <dbReference type="NCBI Taxonomy" id="878477"/>
    <lineage>
        <taxon>Eukaryota</taxon>
        <taxon>Sar</taxon>
        <taxon>Alveolata</taxon>
        <taxon>Dinophyceae</taxon>
        <taxon>Suessiales</taxon>
        <taxon>Symbiodiniaceae</taxon>
        <taxon>Symbiodinium</taxon>
    </lineage>
</organism>
<dbReference type="InterPro" id="IPR002110">
    <property type="entry name" value="Ankyrin_rpt"/>
</dbReference>
<feature type="transmembrane region" description="Helical" evidence="5">
    <location>
        <begin position="222"/>
        <end position="246"/>
    </location>
</feature>
<dbReference type="InterPro" id="IPR051165">
    <property type="entry name" value="Multifunctional_ANK_Repeat"/>
</dbReference>
<evidence type="ECO:0000256" key="1">
    <source>
        <dbReference type="ARBA" id="ARBA00022737"/>
    </source>
</evidence>
<dbReference type="Pfam" id="PF12796">
    <property type="entry name" value="Ank_2"/>
    <property type="match status" value="1"/>
</dbReference>
<keyword evidence="1" id="KW-0677">Repeat</keyword>
<keyword evidence="5" id="KW-1133">Transmembrane helix</keyword>
<dbReference type="PROSITE" id="PS50088">
    <property type="entry name" value="ANK_REPEAT"/>
    <property type="match status" value="1"/>
</dbReference>
<evidence type="ECO:0000256" key="5">
    <source>
        <dbReference type="SAM" id="Phobius"/>
    </source>
</evidence>
<feature type="transmembrane region" description="Helical" evidence="5">
    <location>
        <begin position="468"/>
        <end position="493"/>
    </location>
</feature>
<evidence type="ECO:0000313" key="7">
    <source>
        <dbReference type="Proteomes" id="UP000604046"/>
    </source>
</evidence>
<keyword evidence="7" id="KW-1185">Reference proteome</keyword>
<feature type="transmembrane region" description="Helical" evidence="5">
    <location>
        <begin position="391"/>
        <end position="410"/>
    </location>
</feature>
<feature type="region of interest" description="Disordered" evidence="4">
    <location>
        <begin position="496"/>
        <end position="516"/>
    </location>
</feature>
<dbReference type="EMBL" id="CAJNDS010002446">
    <property type="protein sequence ID" value="CAE7478727.1"/>
    <property type="molecule type" value="Genomic_DNA"/>
</dbReference>
<dbReference type="Gene3D" id="1.25.40.20">
    <property type="entry name" value="Ankyrin repeat-containing domain"/>
    <property type="match status" value="2"/>
</dbReference>
<evidence type="ECO:0000256" key="2">
    <source>
        <dbReference type="ARBA" id="ARBA00023043"/>
    </source>
</evidence>
<dbReference type="PANTHER" id="PTHR24123:SF33">
    <property type="entry name" value="PROTEIN HOS4"/>
    <property type="match status" value="1"/>
</dbReference>
<dbReference type="SMART" id="SM00248">
    <property type="entry name" value="ANK"/>
    <property type="match status" value="5"/>
</dbReference>
<dbReference type="Pfam" id="PF13857">
    <property type="entry name" value="Ank_5"/>
    <property type="match status" value="1"/>
</dbReference>
<feature type="transmembrane region" description="Helical" evidence="5">
    <location>
        <begin position="588"/>
        <end position="609"/>
    </location>
</feature>
<name>A0A812SJP3_9DINO</name>
<dbReference type="SUPFAM" id="SSF48403">
    <property type="entry name" value="Ankyrin repeat"/>
    <property type="match status" value="1"/>
</dbReference>
<evidence type="ECO:0000256" key="3">
    <source>
        <dbReference type="PROSITE-ProRule" id="PRU00023"/>
    </source>
</evidence>
<gene>
    <name evidence="6" type="ORF">SNAT2548_LOCUS26886</name>
</gene>
<reference evidence="6" key="1">
    <citation type="submission" date="2021-02" db="EMBL/GenBank/DDBJ databases">
        <authorList>
            <person name="Dougan E. K."/>
            <person name="Rhodes N."/>
            <person name="Thang M."/>
            <person name="Chan C."/>
        </authorList>
    </citation>
    <scope>NUCLEOTIDE SEQUENCE</scope>
</reference>
<keyword evidence="5" id="KW-0812">Transmembrane</keyword>
<proteinExistence type="predicted"/>
<dbReference type="Proteomes" id="UP000604046">
    <property type="component" value="Unassembled WGS sequence"/>
</dbReference>
<evidence type="ECO:0000256" key="4">
    <source>
        <dbReference type="SAM" id="MobiDB-lite"/>
    </source>
</evidence>
<comment type="caution">
    <text evidence="6">The sequence shown here is derived from an EMBL/GenBank/DDBJ whole genome shotgun (WGS) entry which is preliminary data.</text>
</comment>
<feature type="region of interest" description="Disordered" evidence="4">
    <location>
        <begin position="1384"/>
        <end position="1403"/>
    </location>
</feature>
<keyword evidence="5" id="KW-0472">Membrane</keyword>
<dbReference type="PANTHER" id="PTHR24123">
    <property type="entry name" value="ANKYRIN REPEAT-CONTAINING"/>
    <property type="match status" value="1"/>
</dbReference>
<feature type="transmembrane region" description="Helical" evidence="5">
    <location>
        <begin position="416"/>
        <end position="437"/>
    </location>
</feature>
<accession>A0A812SJP3</accession>
<keyword evidence="2 3" id="KW-0040">ANK repeat</keyword>
<sequence length="1403" mass="155891">MLPMPTDRSLTIPWHIPLRENVFMQIRSQDALDSERAVRTLNTRAMPEGMSHASFKVISATFDDPDFTFFASREFFLSRQADCVEKLHPKTQRAPTLVKDKRYQHDQRFRVKQITAGLAAVAKQQTQFGKALLEQFDKSNWTELPAIELHMYPKYPRYAKSQWQVLLVPKAPELFGATVHLCQPQPKRCVAKVTFEPLPMRLRRFWGGSDPDDPLRSAPHRLLFVLEIFLLLVLGIASCATALYFVTYASLAIWRGNCENDEGGHSAQLQSRSQIVEQLLHEKLPKSYKLRRHAEVLQDIQHDDMAVDVLDAGQEVLVLEVQRYEGRKRGFLEGLWDSGPATPEVWGRLDDPKGPKGWILLSEDSRGVMGVLGDRAPYRANPKLMVPMFIFVRRQLVLATSHASAQWLLLQSYVGLMPLAILLFIAASLTAMHVRVLTQALSTQKWGICCDQMLEKHRQRLRPDKSNAALHFVVCVVLVVVAMVLGVLGVILAEPSASGSSASGSSASGSSASRSSASGSSASFAWALYFAMLVAVSLHAYDLRASLRALSTWREPALACEFTEYPHEKLPPSNIPFATLTRERELQYLAAGLMTCLICAVGLSVLALICLDAVQVRGSLVEYSFSKGHLVYLGNTIALHNTLLLHDGTDSMDFSFEAGEGTKWIQAYLEHPQLEANDSAALDFYQAHRVRAEAGGRSFLAGAFTADLPAGPLYSRIVLRAADSVSWFNSTDSNPTEYIFHIIRVGEALSLTLDGEVSSNRMGRPVHFSERRRWLYQEKHPDWYIPALDEHFHARLEVQLQPICFAPLQNAQRAAKLTASHASLVQYAKTCRNHCGEETAGVGTQCLAELQVQPGPNGNSAMCLFLRNTSDELHLDTTKGVVSEESEDSGLLQWLQDTGRTCARLRTNPLHDFEYLSPVERSLSSRISTTFNISLPAKEMLQSTELLIAPADAEIRAVPLRIVPHAPRFELSSGVGFFLPPYAVDSSTREYAACFLPDLDSVKALPLDSRFHIETQEVEIGKDCLGHRVFQKRFWAVHSKQRDYYYQPWNGLYDVLVHLSPERCLTEAVDLNNLTALRMMNDKWVFNAGKKQSCGVVQMAVRLNRLQLIPELLEHWDGDCQGCEETPLGVAAAEGNLEAIKMLMKSPQVGVDTMDANGWSPLVRATQHCNPSVVKHLADSKSNVVNLFMPNTTCLTPLLSIFACNRGDKGSRPCRTTDDETAYLRSPHVVQLIKVLQDAGANLSVAAQGDCKPQAALVKAIQCGNLLAVPRLLELGADPNRGGQYEGGKVSRPLMVLADEHLEYENIDSTKFAELAKLLLDAGADVNWRGGEYGSTVLMQAAGKCRAGAVKLLLEHGADPAVEDDDGATAMDYIDPEYLTDECEEDEKGFDETHRLLEQHRSR</sequence>
<dbReference type="OrthoDB" id="20872at2759"/>
<evidence type="ECO:0000313" key="6">
    <source>
        <dbReference type="EMBL" id="CAE7478727.1"/>
    </source>
</evidence>
<dbReference type="InterPro" id="IPR036770">
    <property type="entry name" value="Ankyrin_rpt-contain_sf"/>
</dbReference>
<feature type="compositionally biased region" description="Basic and acidic residues" evidence="4">
    <location>
        <begin position="1390"/>
        <end position="1403"/>
    </location>
</feature>
<feature type="transmembrane region" description="Helical" evidence="5">
    <location>
        <begin position="523"/>
        <end position="541"/>
    </location>
</feature>
<dbReference type="PROSITE" id="PS50297">
    <property type="entry name" value="ANK_REP_REGION"/>
    <property type="match status" value="1"/>
</dbReference>